<protein>
    <recommendedName>
        <fullName evidence="2">CLASP N-terminal domain-containing protein</fullName>
    </recommendedName>
</protein>
<proteinExistence type="predicted"/>
<sequence length="284" mass="31166">MDARQVDPDVATFLDAALLSGHTTRILHALLQGPDSWRLRLQLQKLAGVQRVLDTASVASCFLPVAAPITKLIASDRSEVVKQACRHMSTALNKAQVFRQAGKDCLSKITSVSKYDIKILVYLYARRLIVQQVTTVVTVWPKPELAEHCDDLLLLLTGAIEDPKGFVRLLARQSLCAFAEAWSERMEQFAEILPLPQRPLIIVEHPSGATSAMTSVAFSADHPPRGKRGYSVVDEDSLCNAAQAPWWSLATCVPKAVFGCCEVDALLGLWTDAVDLHLGDVVQR</sequence>
<dbReference type="OrthoDB" id="71285at2759"/>
<name>W4HD24_APHAT</name>
<dbReference type="RefSeq" id="XP_009821594.1">
    <property type="nucleotide sequence ID" value="XM_009823292.1"/>
</dbReference>
<dbReference type="AlphaFoldDB" id="W4HD24"/>
<dbReference type="VEuPathDB" id="FungiDB:H257_00556"/>
<dbReference type="GeneID" id="20802552"/>
<reference evidence="1" key="1">
    <citation type="submission" date="2013-12" db="EMBL/GenBank/DDBJ databases">
        <title>The Genome Sequence of Aphanomyces astaci APO3.</title>
        <authorList>
            <consortium name="The Broad Institute Genomics Platform"/>
            <person name="Russ C."/>
            <person name="Tyler B."/>
            <person name="van West P."/>
            <person name="Dieguez-Uribeondo J."/>
            <person name="Young S.K."/>
            <person name="Zeng Q."/>
            <person name="Gargeya S."/>
            <person name="Fitzgerald M."/>
            <person name="Abouelleil A."/>
            <person name="Alvarado L."/>
            <person name="Chapman S.B."/>
            <person name="Gainer-Dewar J."/>
            <person name="Goldberg J."/>
            <person name="Griggs A."/>
            <person name="Gujja S."/>
            <person name="Hansen M."/>
            <person name="Howarth C."/>
            <person name="Imamovic A."/>
            <person name="Ireland A."/>
            <person name="Larimer J."/>
            <person name="McCowan C."/>
            <person name="Murphy C."/>
            <person name="Pearson M."/>
            <person name="Poon T.W."/>
            <person name="Priest M."/>
            <person name="Roberts A."/>
            <person name="Saif S."/>
            <person name="Shea T."/>
            <person name="Sykes S."/>
            <person name="Wortman J."/>
            <person name="Nusbaum C."/>
            <person name="Birren B."/>
        </authorList>
    </citation>
    <scope>NUCLEOTIDE SEQUENCE [LARGE SCALE GENOMIC DNA]</scope>
    <source>
        <strain evidence="1">APO3</strain>
    </source>
</reference>
<dbReference type="InterPro" id="IPR011989">
    <property type="entry name" value="ARM-like"/>
</dbReference>
<dbReference type="EMBL" id="KI913114">
    <property type="protein sequence ID" value="ETV89194.1"/>
    <property type="molecule type" value="Genomic_DNA"/>
</dbReference>
<accession>W4HD24</accession>
<dbReference type="Gene3D" id="1.25.10.10">
    <property type="entry name" value="Leucine-rich Repeat Variant"/>
    <property type="match status" value="1"/>
</dbReference>
<organism evidence="1">
    <name type="scientific">Aphanomyces astaci</name>
    <name type="common">Crayfish plague agent</name>
    <dbReference type="NCBI Taxonomy" id="112090"/>
    <lineage>
        <taxon>Eukaryota</taxon>
        <taxon>Sar</taxon>
        <taxon>Stramenopiles</taxon>
        <taxon>Oomycota</taxon>
        <taxon>Saprolegniomycetes</taxon>
        <taxon>Saprolegniales</taxon>
        <taxon>Verrucalvaceae</taxon>
        <taxon>Aphanomyces</taxon>
    </lineage>
</organism>
<gene>
    <name evidence="1" type="ORF">H257_00556</name>
</gene>
<evidence type="ECO:0008006" key="2">
    <source>
        <dbReference type="Google" id="ProtNLM"/>
    </source>
</evidence>
<dbReference type="STRING" id="112090.W4HD24"/>
<evidence type="ECO:0000313" key="1">
    <source>
        <dbReference type="EMBL" id="ETV89194.1"/>
    </source>
</evidence>